<evidence type="ECO:0000256" key="1">
    <source>
        <dbReference type="SAM" id="MobiDB-lite"/>
    </source>
</evidence>
<keyword evidence="3" id="KW-1185">Reference proteome</keyword>
<feature type="compositionally biased region" description="Low complexity" evidence="1">
    <location>
        <begin position="22"/>
        <end position="33"/>
    </location>
</feature>
<protein>
    <submittedName>
        <fullName evidence="2">Uncharacterized protein</fullName>
    </submittedName>
</protein>
<dbReference type="AlphaFoldDB" id="A0A7Y7B4K2"/>
<dbReference type="EMBL" id="JABBXF010000030">
    <property type="protein sequence ID" value="NVK78883.1"/>
    <property type="molecule type" value="Genomic_DNA"/>
</dbReference>
<name>A0A7Y7B4K2_STRMO</name>
<evidence type="ECO:0000313" key="3">
    <source>
        <dbReference type="Proteomes" id="UP000587462"/>
    </source>
</evidence>
<feature type="region of interest" description="Disordered" evidence="1">
    <location>
        <begin position="46"/>
        <end position="66"/>
    </location>
</feature>
<reference evidence="2 3" key="1">
    <citation type="submission" date="2020-04" db="EMBL/GenBank/DDBJ databases">
        <title>Draft Genome Sequence of Streptomyces morookaense DSM 40503, an 8-azaguanine-producing strain.</title>
        <authorList>
            <person name="Qi J."/>
            <person name="Gao J.-M."/>
        </authorList>
    </citation>
    <scope>NUCLEOTIDE SEQUENCE [LARGE SCALE GENOMIC DNA]</scope>
    <source>
        <strain evidence="2 3">DSM 40503</strain>
    </source>
</reference>
<evidence type="ECO:0000313" key="2">
    <source>
        <dbReference type="EMBL" id="NVK78883.1"/>
    </source>
</evidence>
<gene>
    <name evidence="2" type="ORF">HG542_14555</name>
</gene>
<feature type="region of interest" description="Disordered" evidence="1">
    <location>
        <begin position="1"/>
        <end position="33"/>
    </location>
</feature>
<dbReference type="Proteomes" id="UP000587462">
    <property type="component" value="Unassembled WGS sequence"/>
</dbReference>
<feature type="compositionally biased region" description="Basic and acidic residues" evidence="1">
    <location>
        <begin position="48"/>
        <end position="59"/>
    </location>
</feature>
<comment type="caution">
    <text evidence="2">The sequence shown here is derived from an EMBL/GenBank/DDBJ whole genome shotgun (WGS) entry which is preliminary data.</text>
</comment>
<proteinExistence type="predicted"/>
<organism evidence="2 3">
    <name type="scientific">Streptomyces morookaense</name>
    <name type="common">Streptoverticillium morookaense</name>
    <dbReference type="NCBI Taxonomy" id="1970"/>
    <lineage>
        <taxon>Bacteria</taxon>
        <taxon>Bacillati</taxon>
        <taxon>Actinomycetota</taxon>
        <taxon>Actinomycetes</taxon>
        <taxon>Kitasatosporales</taxon>
        <taxon>Streptomycetaceae</taxon>
        <taxon>Streptomyces</taxon>
    </lineage>
</organism>
<sequence>MTHELLPKPKKSSAARSQTGQTSAAVPAAPTAPSLADLQLRQLARAAVQKERHEEERERRRAARSAPRRWADALLERIRRGLGRADPARDAGPLSGGEAGRMLALDAAQAAGPAAAVRLGLLKAVAAQGGVEGYRAAAEARVAGWRAEARERGRDKGLLECLPPGLQPRRARLARRRRKADVAHLGGLADQLAATLPQLDTLTDDEKDFVTGSAVAAAARQAVGAGTALDLAGHSVESVRAAERLLAKAAGAASGKAEAAQAAAVHGAVERWLHEREARAFAASLTGLPAQELDAHVERLAGLRDPLSRRLWETAVGSRAQHAAARSGDVEEFLLRHQDRLARKRAAMPLRVFHRDRESEKLKQLEAEALFLTGRDNLRTVFALQYLLPFTGPHALETQQKLAAELPDFLRGRIADMQGFHPAEPLEELLSRVEDEKRIRTVRDMIPRLGRDGANALFREQQATHLAQAEEFARAVHKAEKARARGGVFTSCFASCFGGGIAEDEFEAFRKQGRDLAKQASGLAADYAAYERVLNTPAYAGRFAPAEHVHVWKDRLGVDS</sequence>
<dbReference type="RefSeq" id="WP_171081417.1">
    <property type="nucleotide sequence ID" value="NZ_BNBU01000006.1"/>
</dbReference>
<accession>A0A7Y7B4K2</accession>